<dbReference type="EMBL" id="GEEE01013969">
    <property type="protein sequence ID" value="JAP49256.1"/>
    <property type="molecule type" value="Transcribed_RNA"/>
</dbReference>
<keyword evidence="1" id="KW-0548">Nucleotidyltransferase</keyword>
<name>A0A0X3PPY3_SCHSO</name>
<feature type="non-terminal residue" evidence="1">
    <location>
        <position position="237"/>
    </location>
</feature>
<organism evidence="1">
    <name type="scientific">Schistocephalus solidus</name>
    <name type="common">Tapeworm</name>
    <dbReference type="NCBI Taxonomy" id="70667"/>
    <lineage>
        <taxon>Eukaryota</taxon>
        <taxon>Metazoa</taxon>
        <taxon>Spiralia</taxon>
        <taxon>Lophotrochozoa</taxon>
        <taxon>Platyhelminthes</taxon>
        <taxon>Cestoda</taxon>
        <taxon>Eucestoda</taxon>
        <taxon>Diphyllobothriidea</taxon>
        <taxon>Diphyllobothriidae</taxon>
        <taxon>Schistocephalus</taxon>
    </lineage>
</organism>
<dbReference type="PANTHER" id="PTHR33395:SF22">
    <property type="entry name" value="REVERSE TRANSCRIPTASE DOMAIN-CONTAINING PROTEIN"/>
    <property type="match status" value="1"/>
</dbReference>
<feature type="non-terminal residue" evidence="1">
    <location>
        <position position="1"/>
    </location>
</feature>
<evidence type="ECO:0000313" key="1">
    <source>
        <dbReference type="EMBL" id="JAP49256.1"/>
    </source>
</evidence>
<keyword evidence="1" id="KW-0808">Transferase</keyword>
<dbReference type="GO" id="GO:0003964">
    <property type="term" value="F:RNA-directed DNA polymerase activity"/>
    <property type="evidence" value="ECO:0007669"/>
    <property type="project" value="UniProtKB-KW"/>
</dbReference>
<protein>
    <submittedName>
        <fullName evidence="1">RNA-directed DNA polymerase from mobile element jockey</fullName>
    </submittedName>
</protein>
<sequence length="237" mass="27369">HLREYKQQRNVCKCEATKLRRNFELNILQKLLEHPKMLYGYIRSTKRIQEMIPALRSADEKLETDDQDKASLLSKFFQTVFTREPNNFAAIQTVCQPMCTPPLPYSSISSSSTTEDLDLDFSPTVVKTELLRIKPAKSPGPDRIPALALRELANELCIPLSIIFQKSFEESKLPEEWKCAFIAPIYKGGSRLDCENYRPVSLTCIACKIMERIIKRHLMRYLENNQILCDAQHGFRP</sequence>
<reference evidence="1" key="1">
    <citation type="submission" date="2016-01" db="EMBL/GenBank/DDBJ databases">
        <title>Reference transcriptome for the parasite Schistocephalus solidus: insights into the molecular evolution of parasitism.</title>
        <authorList>
            <person name="Hebert F.O."/>
            <person name="Grambauer S."/>
            <person name="Barber I."/>
            <person name="Landry C.R."/>
            <person name="Aubin-Horth N."/>
        </authorList>
    </citation>
    <scope>NUCLEOTIDE SEQUENCE</scope>
</reference>
<proteinExistence type="predicted"/>
<keyword evidence="1" id="KW-0695">RNA-directed DNA polymerase</keyword>
<gene>
    <name evidence="1" type="primary">RTJK</name>
    <name evidence="1" type="ORF">TR136961</name>
</gene>
<accession>A0A0X3PPY3</accession>
<dbReference type="PANTHER" id="PTHR33395">
    <property type="entry name" value="TRANSCRIPTASE, PUTATIVE-RELATED-RELATED"/>
    <property type="match status" value="1"/>
</dbReference>
<dbReference type="AlphaFoldDB" id="A0A0X3PPY3"/>